<dbReference type="AlphaFoldDB" id="A0A1H7J6D3"/>
<keyword evidence="2 4" id="KW-0238">DNA-binding</keyword>
<evidence type="ECO:0000256" key="2">
    <source>
        <dbReference type="ARBA" id="ARBA00023125"/>
    </source>
</evidence>
<keyword evidence="3" id="KW-0804">Transcription</keyword>
<dbReference type="Pfam" id="PF16925">
    <property type="entry name" value="TetR_C_13"/>
    <property type="match status" value="1"/>
</dbReference>
<dbReference type="RefSeq" id="WP_091406125.1">
    <property type="nucleotide sequence ID" value="NZ_FOAB01000002.1"/>
</dbReference>
<protein>
    <submittedName>
        <fullName evidence="6">Transcriptional regulator, TetR family</fullName>
    </submittedName>
</protein>
<reference evidence="6 7" key="1">
    <citation type="submission" date="2016-10" db="EMBL/GenBank/DDBJ databases">
        <authorList>
            <person name="de Groot N.N."/>
        </authorList>
    </citation>
    <scope>NUCLEOTIDE SEQUENCE [LARGE SCALE GENOMIC DNA]</scope>
    <source>
        <strain evidence="6 7">DSM 25232</strain>
    </source>
</reference>
<dbReference type="Proteomes" id="UP000198521">
    <property type="component" value="Unassembled WGS sequence"/>
</dbReference>
<dbReference type="STRING" id="1038014.SAMN04487910_0904"/>
<dbReference type="Gene3D" id="1.10.357.10">
    <property type="entry name" value="Tetracycline Repressor, domain 2"/>
    <property type="match status" value="1"/>
</dbReference>
<dbReference type="PROSITE" id="PS50977">
    <property type="entry name" value="HTH_TETR_2"/>
    <property type="match status" value="1"/>
</dbReference>
<dbReference type="SUPFAM" id="SSF48498">
    <property type="entry name" value="Tetracyclin repressor-like, C-terminal domain"/>
    <property type="match status" value="1"/>
</dbReference>
<gene>
    <name evidence="6" type="ORF">SAMN04487910_0904</name>
</gene>
<dbReference type="SUPFAM" id="SSF46689">
    <property type="entry name" value="Homeodomain-like"/>
    <property type="match status" value="1"/>
</dbReference>
<organism evidence="6 7">
    <name type="scientific">Aquimarina amphilecti</name>
    <dbReference type="NCBI Taxonomy" id="1038014"/>
    <lineage>
        <taxon>Bacteria</taxon>
        <taxon>Pseudomonadati</taxon>
        <taxon>Bacteroidota</taxon>
        <taxon>Flavobacteriia</taxon>
        <taxon>Flavobacteriales</taxon>
        <taxon>Flavobacteriaceae</taxon>
        <taxon>Aquimarina</taxon>
    </lineage>
</organism>
<keyword evidence="1" id="KW-0805">Transcription regulation</keyword>
<feature type="domain" description="HTH tetR-type" evidence="5">
    <location>
        <begin position="4"/>
        <end position="64"/>
    </location>
</feature>
<dbReference type="Pfam" id="PF00440">
    <property type="entry name" value="TetR_N"/>
    <property type="match status" value="1"/>
</dbReference>
<sequence length="193" mass="22669">MGYKHNKEDILEVGYQVIRKNGYHHVGINQILKEAGIPKGSFYNFFESKEDFARQVIQYYGEGNRKWLQDIFQKSEETPINTLKSFYKLLIGYNEEDNFCSGCLINNLGNETGRLYDSLAEETKEQFDQWLDIIAEVARKGQEVKEITSSFTPKEIANYLHSGFYGTFFKMKVERSRKDMDTWLEMTFKFIKA</sequence>
<accession>A0A1H7J6D3</accession>
<evidence type="ECO:0000256" key="1">
    <source>
        <dbReference type="ARBA" id="ARBA00023015"/>
    </source>
</evidence>
<evidence type="ECO:0000256" key="4">
    <source>
        <dbReference type="PROSITE-ProRule" id="PRU00335"/>
    </source>
</evidence>
<name>A0A1H7J6D3_AQUAM</name>
<dbReference type="PANTHER" id="PTHR47506:SF6">
    <property type="entry name" value="HTH-TYPE TRANSCRIPTIONAL REPRESSOR NEMR"/>
    <property type="match status" value="1"/>
</dbReference>
<dbReference type="InterPro" id="IPR001647">
    <property type="entry name" value="HTH_TetR"/>
</dbReference>
<dbReference type="GO" id="GO:0003677">
    <property type="term" value="F:DNA binding"/>
    <property type="evidence" value="ECO:0007669"/>
    <property type="project" value="UniProtKB-UniRule"/>
</dbReference>
<dbReference type="InterPro" id="IPR036271">
    <property type="entry name" value="Tet_transcr_reg_TetR-rel_C_sf"/>
</dbReference>
<feature type="DNA-binding region" description="H-T-H motif" evidence="4">
    <location>
        <begin position="27"/>
        <end position="46"/>
    </location>
</feature>
<evidence type="ECO:0000313" key="6">
    <source>
        <dbReference type="EMBL" id="SEK70238.1"/>
    </source>
</evidence>
<proteinExistence type="predicted"/>
<dbReference type="EMBL" id="FOAB01000002">
    <property type="protein sequence ID" value="SEK70238.1"/>
    <property type="molecule type" value="Genomic_DNA"/>
</dbReference>
<dbReference type="InterPro" id="IPR011075">
    <property type="entry name" value="TetR_C"/>
</dbReference>
<dbReference type="PRINTS" id="PR00455">
    <property type="entry name" value="HTHTETR"/>
</dbReference>
<dbReference type="PANTHER" id="PTHR47506">
    <property type="entry name" value="TRANSCRIPTIONAL REGULATORY PROTEIN"/>
    <property type="match status" value="1"/>
</dbReference>
<evidence type="ECO:0000313" key="7">
    <source>
        <dbReference type="Proteomes" id="UP000198521"/>
    </source>
</evidence>
<evidence type="ECO:0000259" key="5">
    <source>
        <dbReference type="PROSITE" id="PS50977"/>
    </source>
</evidence>
<keyword evidence="7" id="KW-1185">Reference proteome</keyword>
<dbReference type="OrthoDB" id="9787680at2"/>
<dbReference type="InterPro" id="IPR009057">
    <property type="entry name" value="Homeodomain-like_sf"/>
</dbReference>
<evidence type="ECO:0000256" key="3">
    <source>
        <dbReference type="ARBA" id="ARBA00023163"/>
    </source>
</evidence>